<protein>
    <submittedName>
        <fullName evidence="1">Uncharacterized protein</fullName>
    </submittedName>
</protein>
<organism evidence="1 2">
    <name type="scientific">Alligator mississippiensis</name>
    <name type="common">American alligator</name>
    <dbReference type="NCBI Taxonomy" id="8496"/>
    <lineage>
        <taxon>Eukaryota</taxon>
        <taxon>Metazoa</taxon>
        <taxon>Chordata</taxon>
        <taxon>Craniata</taxon>
        <taxon>Vertebrata</taxon>
        <taxon>Euteleostomi</taxon>
        <taxon>Archelosauria</taxon>
        <taxon>Archosauria</taxon>
        <taxon>Crocodylia</taxon>
        <taxon>Alligatoridae</taxon>
        <taxon>Alligatorinae</taxon>
        <taxon>Alligator</taxon>
    </lineage>
</organism>
<dbReference type="EMBL" id="AKHW03004374">
    <property type="protein sequence ID" value="KYO30021.1"/>
    <property type="molecule type" value="Genomic_DNA"/>
</dbReference>
<evidence type="ECO:0000313" key="1">
    <source>
        <dbReference type="EMBL" id="KYO30021.1"/>
    </source>
</evidence>
<dbReference type="AlphaFoldDB" id="A0A151MZR6"/>
<gene>
    <name evidence="1" type="ORF">Y1Q_0000177</name>
</gene>
<sequence length="142" mass="15553">MLGSRRFCAVPTLRRGGQVNSRSGGGICEQGAGFIIQREEPVKSKLGFGHLDRTVQLASGASLSLPGVADVCWTLWECDFTTVISLFLRAAGWNWQLRPAIINWESVRKEKSCLSRWALLHSPSPSVLLSSLSLINQLIPSC</sequence>
<keyword evidence="2" id="KW-1185">Reference proteome</keyword>
<comment type="caution">
    <text evidence="1">The sequence shown here is derived from an EMBL/GenBank/DDBJ whole genome shotgun (WGS) entry which is preliminary data.</text>
</comment>
<dbReference type="Proteomes" id="UP000050525">
    <property type="component" value="Unassembled WGS sequence"/>
</dbReference>
<reference evidence="1 2" key="1">
    <citation type="journal article" date="2012" name="Genome Biol.">
        <title>Sequencing three crocodilian genomes to illuminate the evolution of archosaurs and amniotes.</title>
        <authorList>
            <person name="St John J.A."/>
            <person name="Braun E.L."/>
            <person name="Isberg S.R."/>
            <person name="Miles L.G."/>
            <person name="Chong A.Y."/>
            <person name="Gongora J."/>
            <person name="Dalzell P."/>
            <person name="Moran C."/>
            <person name="Bed'hom B."/>
            <person name="Abzhanov A."/>
            <person name="Burgess S.C."/>
            <person name="Cooksey A.M."/>
            <person name="Castoe T.A."/>
            <person name="Crawford N.G."/>
            <person name="Densmore L.D."/>
            <person name="Drew J.C."/>
            <person name="Edwards S.V."/>
            <person name="Faircloth B.C."/>
            <person name="Fujita M.K."/>
            <person name="Greenwold M.J."/>
            <person name="Hoffmann F.G."/>
            <person name="Howard J.M."/>
            <person name="Iguchi T."/>
            <person name="Janes D.E."/>
            <person name="Khan S.Y."/>
            <person name="Kohno S."/>
            <person name="de Koning A.J."/>
            <person name="Lance S.L."/>
            <person name="McCarthy F.M."/>
            <person name="McCormack J.E."/>
            <person name="Merchant M.E."/>
            <person name="Peterson D.G."/>
            <person name="Pollock D.D."/>
            <person name="Pourmand N."/>
            <person name="Raney B.J."/>
            <person name="Roessler K.A."/>
            <person name="Sanford J.R."/>
            <person name="Sawyer R.H."/>
            <person name="Schmidt C.J."/>
            <person name="Triplett E.W."/>
            <person name="Tuberville T.D."/>
            <person name="Venegas-Anaya M."/>
            <person name="Howard J.T."/>
            <person name="Jarvis E.D."/>
            <person name="Guillette L.J.Jr."/>
            <person name="Glenn T.C."/>
            <person name="Green R.E."/>
            <person name="Ray D.A."/>
        </authorList>
    </citation>
    <scope>NUCLEOTIDE SEQUENCE [LARGE SCALE GENOMIC DNA]</scope>
    <source>
        <strain evidence="1">KSC_2009_1</strain>
    </source>
</reference>
<accession>A0A151MZR6</accession>
<proteinExistence type="predicted"/>
<evidence type="ECO:0000313" key="2">
    <source>
        <dbReference type="Proteomes" id="UP000050525"/>
    </source>
</evidence>
<name>A0A151MZR6_ALLMI</name>